<dbReference type="Proteomes" id="UP000198844">
    <property type="component" value="Unassembled WGS sequence"/>
</dbReference>
<dbReference type="AlphaFoldDB" id="A0A1I7EQ69"/>
<accession>A0A1I7EQ69</accession>
<evidence type="ECO:0000313" key="1">
    <source>
        <dbReference type="EMBL" id="SFU26076.1"/>
    </source>
</evidence>
<dbReference type="EMBL" id="FPBH01000046">
    <property type="protein sequence ID" value="SFU26076.1"/>
    <property type="molecule type" value="Genomic_DNA"/>
</dbReference>
<name>A0A1I7EQ69_9BURK</name>
<sequence length="34" mass="4041">MRNLKPLLSEEFGFTWPLQPIGPMLIFVKMYDDL</sequence>
<reference evidence="1 2" key="1">
    <citation type="submission" date="2016-10" db="EMBL/GenBank/DDBJ databases">
        <authorList>
            <person name="de Groot N.N."/>
        </authorList>
    </citation>
    <scope>NUCLEOTIDE SEQUENCE [LARGE SCALE GENOMIC DNA]</scope>
    <source>
        <strain evidence="1 2">LMG 27731</strain>
    </source>
</reference>
<evidence type="ECO:0000313" key="2">
    <source>
        <dbReference type="Proteomes" id="UP000198844"/>
    </source>
</evidence>
<organism evidence="1 2">
    <name type="scientific">Paraburkholderia aspalathi</name>
    <dbReference type="NCBI Taxonomy" id="1324617"/>
    <lineage>
        <taxon>Bacteria</taxon>
        <taxon>Pseudomonadati</taxon>
        <taxon>Pseudomonadota</taxon>
        <taxon>Betaproteobacteria</taxon>
        <taxon>Burkholderiales</taxon>
        <taxon>Burkholderiaceae</taxon>
        <taxon>Paraburkholderia</taxon>
    </lineage>
</organism>
<protein>
    <submittedName>
        <fullName evidence="1">Uncharacterized protein</fullName>
    </submittedName>
</protein>
<proteinExistence type="predicted"/>
<gene>
    <name evidence="1" type="ORF">SAMN05192563_104642</name>
</gene>